<organism evidence="1 2">
    <name type="scientific">Phialocephala subalpina</name>
    <dbReference type="NCBI Taxonomy" id="576137"/>
    <lineage>
        <taxon>Eukaryota</taxon>
        <taxon>Fungi</taxon>
        <taxon>Dikarya</taxon>
        <taxon>Ascomycota</taxon>
        <taxon>Pezizomycotina</taxon>
        <taxon>Leotiomycetes</taxon>
        <taxon>Helotiales</taxon>
        <taxon>Mollisiaceae</taxon>
        <taxon>Phialocephala</taxon>
        <taxon>Phialocephala fortinii species complex</taxon>
    </lineage>
</organism>
<accession>A0A1L7XUJ0</accession>
<sequence>MSQPTTQQREAVALRLEDLIDAITEHPQWRPQPNPNPTLYHVWDFVMRSKYMLSEYDNIKAGRPIQRPEQFRDGAGSGDEAALRCFQEVSAALWCSR</sequence>
<evidence type="ECO:0000313" key="1">
    <source>
        <dbReference type="EMBL" id="CZR68686.1"/>
    </source>
</evidence>
<dbReference type="Proteomes" id="UP000184330">
    <property type="component" value="Unassembled WGS sequence"/>
</dbReference>
<dbReference type="EMBL" id="FJOG01000058">
    <property type="protein sequence ID" value="CZR68686.1"/>
    <property type="molecule type" value="Genomic_DNA"/>
</dbReference>
<gene>
    <name evidence="1" type="ORF">PAC_18585</name>
</gene>
<dbReference type="OrthoDB" id="5282002at2759"/>
<reference evidence="1 2" key="1">
    <citation type="submission" date="2016-03" db="EMBL/GenBank/DDBJ databases">
        <authorList>
            <person name="Ploux O."/>
        </authorList>
    </citation>
    <scope>NUCLEOTIDE SEQUENCE [LARGE SCALE GENOMIC DNA]</scope>
    <source>
        <strain evidence="1 2">UAMH 11012</strain>
    </source>
</reference>
<proteinExistence type="predicted"/>
<keyword evidence="2" id="KW-1185">Reference proteome</keyword>
<name>A0A1L7XUJ0_9HELO</name>
<evidence type="ECO:0000313" key="2">
    <source>
        <dbReference type="Proteomes" id="UP000184330"/>
    </source>
</evidence>
<protein>
    <submittedName>
        <fullName evidence="1">Uncharacterized protein</fullName>
    </submittedName>
</protein>
<dbReference type="AlphaFoldDB" id="A0A1L7XUJ0"/>